<accession>A0A6G0XZ78</accession>
<sequence>MSISIEKCDFIIVITILKEMLSIINVLSNSLQNYRSTLGFSKNVILGVIKTLESLRCEDELKKIWEQQKACVRDRDKLMRTKEAKIYKNS</sequence>
<dbReference type="Proteomes" id="UP000478052">
    <property type="component" value="Unassembled WGS sequence"/>
</dbReference>
<protein>
    <submittedName>
        <fullName evidence="1">Zinc finger MYM-type protein 1-like</fullName>
    </submittedName>
</protein>
<keyword evidence="2" id="KW-1185">Reference proteome</keyword>
<comment type="caution">
    <text evidence="1">The sequence shown here is derived from an EMBL/GenBank/DDBJ whole genome shotgun (WGS) entry which is preliminary data.</text>
</comment>
<gene>
    <name evidence="1" type="ORF">FWK35_00025080</name>
</gene>
<dbReference type="AlphaFoldDB" id="A0A6G0XZ78"/>
<evidence type="ECO:0000313" key="1">
    <source>
        <dbReference type="EMBL" id="KAF0746217.1"/>
    </source>
</evidence>
<evidence type="ECO:0000313" key="2">
    <source>
        <dbReference type="Proteomes" id="UP000478052"/>
    </source>
</evidence>
<organism evidence="1 2">
    <name type="scientific">Aphis craccivora</name>
    <name type="common">Cowpea aphid</name>
    <dbReference type="NCBI Taxonomy" id="307492"/>
    <lineage>
        <taxon>Eukaryota</taxon>
        <taxon>Metazoa</taxon>
        <taxon>Ecdysozoa</taxon>
        <taxon>Arthropoda</taxon>
        <taxon>Hexapoda</taxon>
        <taxon>Insecta</taxon>
        <taxon>Pterygota</taxon>
        <taxon>Neoptera</taxon>
        <taxon>Paraneoptera</taxon>
        <taxon>Hemiptera</taxon>
        <taxon>Sternorrhyncha</taxon>
        <taxon>Aphidomorpha</taxon>
        <taxon>Aphidoidea</taxon>
        <taxon>Aphididae</taxon>
        <taxon>Aphidini</taxon>
        <taxon>Aphis</taxon>
        <taxon>Aphis</taxon>
    </lineage>
</organism>
<dbReference type="OrthoDB" id="6644256at2759"/>
<dbReference type="EMBL" id="VUJU01007289">
    <property type="protein sequence ID" value="KAF0746217.1"/>
    <property type="molecule type" value="Genomic_DNA"/>
</dbReference>
<proteinExistence type="predicted"/>
<reference evidence="1 2" key="1">
    <citation type="submission" date="2019-08" db="EMBL/GenBank/DDBJ databases">
        <title>Whole genome of Aphis craccivora.</title>
        <authorList>
            <person name="Voronova N.V."/>
            <person name="Shulinski R.S."/>
            <person name="Bandarenka Y.V."/>
            <person name="Zhorov D.G."/>
            <person name="Warner D."/>
        </authorList>
    </citation>
    <scope>NUCLEOTIDE SEQUENCE [LARGE SCALE GENOMIC DNA]</scope>
    <source>
        <strain evidence="1">180601</strain>
        <tissue evidence="1">Whole Body</tissue>
    </source>
</reference>
<name>A0A6G0XZ78_APHCR</name>